<dbReference type="InterPro" id="IPR000718">
    <property type="entry name" value="Peptidase_M13"/>
</dbReference>
<evidence type="ECO:0000256" key="3">
    <source>
        <dbReference type="ARBA" id="ARBA00022670"/>
    </source>
</evidence>
<feature type="region of interest" description="Disordered" evidence="8">
    <location>
        <begin position="104"/>
        <end position="135"/>
    </location>
</feature>
<feature type="domain" description="Peptidase M13 C-terminal" evidence="9">
    <location>
        <begin position="1093"/>
        <end position="1160"/>
    </location>
</feature>
<dbReference type="Pfam" id="PF01431">
    <property type="entry name" value="Peptidase_M13"/>
    <property type="match status" value="2"/>
</dbReference>
<dbReference type="Pfam" id="PF05649">
    <property type="entry name" value="Peptidase_M13_N"/>
    <property type="match status" value="1"/>
</dbReference>
<dbReference type="InterPro" id="IPR008753">
    <property type="entry name" value="Peptidase_M13_N"/>
</dbReference>
<sequence length="1621" mass="182114">MSAVVDDDVVCVDDGGLAMALPGEMSEAEMAKLLVLSDPMEVLADVPMGAPEDWVAAFDVPGMDVALMNELVGHVAVSEDEEDDPMGVTGVVDCEAQRLLDELREVAPDEEEGDVEGSEARSDGDEDEELSDSERNREMQHLLKQLRFLEAQRDLVEFEQQRHDTNAGNASREELAAARTQRKEKKQLDEAVRDFHSMQQLAAQQHTLLQTMEHQLNNAPIYNYRLALMTPMESFIRLGTDMAERRRVLLDLRDEKLTMVEKFVNHHARHVDAERQFFFVDSFERFGKHYTVDFSISKLENTTVATAFRTIKREILTSNSTFMRMIGAVQTREVFDSVDDSMLHLRNIDRINVPRRCKTDRGFVVQEANSVFYAKVADDVAVVACDSIDDDQLHPYRERDRLRKDLSVGMVLTRQRNADGTEDVILKRFSFIKHEFGRLAPRPEVVTAVSTRALLSLEMKAAYISNALSFIIALASAGTSAYPDHVAKLMNEQVDPCDDFYEYACGGWVKDTVLPADKSRLRYSFGSVQDRSEDLLNEVFESNLPGVSELYKSCLNTDLLGKLGTAPIIDAIRRIQAVKSLTDVFELAGELKTQGMDFFSYSGIRNDAKDATKYVFGISEGVLSLPGKSYYSGEEWDKFGPALREYVESLFSLAGFEEQAKAAADVVAKLEVAVAEVMLDPEFGQENPDEAYKLLTVSEASEKYPLLVSSYLAGSDALKIDALSPSATIVNSAEPFLDAAERLVSKFTVEELRTYLMYRWIDNAAQVLSEDFYMARFKLHDSTLKGTPKPAARSKWCTTAVTSLLPDLVSKYYFEKVSSPEAEQTAKDMVRYVEAAMKENIHHADWLDDETRASALKKLSLVSNLIGHQNDIEPLETPMKEDAFLSNVLSLVKARNANSLAQIGKAVDKSKWGIAVSTPNAFYRASMNQMVFPISIFQKPFFDPSFPPAENFGAIGFVVSHELTHGFDSQGRRYDGDGNVNDWWTAPVSQEFDARATCMKAQYSSFPVVGESGKVIAHVNGNRTITENIADNGGLKLAYHAYRAFVKDHPSHGGNKNQTGPFSRETTPPSPTSTTSEAVNASGSGHGVDSMVLKDEKLFFVSFAQNWCAKYRDAALKHRIATNSHSPPVWRVNGVVMNSDKFSETFQCAANKPMNPTKNQEKNSSSMVREQPGVALEDATMLHDGAAVLDDSLPIRWENHAAEALSSDCFEDVDMNDLMASLDETQTAALLQQTEDVLASLAQLEAETEAPFDHTDAADEDDDEVIDQDELELLRRQARFLEAQRDFLAFQHKRSGRTGTVATVAAFTVSQDAKRKMEQAIHTFQMMQLQILQRKQQLAHIEQQLALSPLLNYRMALQTPMESFVRLGKDASERRRTLLQLRQEKLPMVEQFVEYHSRNIDLDRQFFYLDTFERFGKYYTVDFGINKLEGVTVMEVVDVIKNHFMTSKDGIAQAMGLVTSRKVFECENNIYMQSRHIDRVNIPRKHPGDPQFVVLESNSVFFAHVSHDAAVLMSDFVDDDALHPYSRCGRLRKDLSCGIVIRRYRDDDGKEGVILKRFSFIKHHLSRQHARSEVLDAVATRVILWGQALCLWIDNHRAAEQADTSPDQSSSDDETMEMMES</sequence>
<dbReference type="GO" id="GO:0005886">
    <property type="term" value="C:plasma membrane"/>
    <property type="evidence" value="ECO:0007669"/>
    <property type="project" value="TreeGrafter"/>
</dbReference>
<accession>A0AAV2YJS1</accession>
<dbReference type="EMBL" id="DAKRPA010000265">
    <property type="protein sequence ID" value="DAZ94166.1"/>
    <property type="molecule type" value="Genomic_DNA"/>
</dbReference>
<dbReference type="PANTHER" id="PTHR11733">
    <property type="entry name" value="ZINC METALLOPROTEASE FAMILY M13 NEPRILYSIN-RELATED"/>
    <property type="match status" value="1"/>
</dbReference>
<comment type="caution">
    <text evidence="11">The sequence shown here is derived from an EMBL/GenBank/DDBJ whole genome shotgun (WGS) entry which is preliminary data.</text>
</comment>
<reference evidence="11" key="1">
    <citation type="submission" date="2022-11" db="EMBL/GenBank/DDBJ databases">
        <authorList>
            <person name="Morgan W.R."/>
            <person name="Tartar A."/>
        </authorList>
    </citation>
    <scope>NUCLEOTIDE SEQUENCE</scope>
    <source>
        <strain evidence="11">ARSEF 373</strain>
    </source>
</reference>
<keyword evidence="3" id="KW-0645">Protease</keyword>
<feature type="compositionally biased region" description="Acidic residues" evidence="8">
    <location>
        <begin position="1610"/>
        <end position="1621"/>
    </location>
</feature>
<keyword evidence="5" id="KW-0378">Hydrolase</keyword>
<feature type="compositionally biased region" description="Polar residues" evidence="8">
    <location>
        <begin position="1054"/>
        <end position="1065"/>
    </location>
</feature>
<feature type="compositionally biased region" description="Acidic residues" evidence="8">
    <location>
        <begin position="108"/>
        <end position="117"/>
    </location>
</feature>
<name>A0AAV2YJS1_9STRA</name>
<keyword evidence="4" id="KW-0479">Metal-binding</keyword>
<dbReference type="GO" id="GO:0004222">
    <property type="term" value="F:metalloendopeptidase activity"/>
    <property type="evidence" value="ECO:0007669"/>
    <property type="project" value="InterPro"/>
</dbReference>
<dbReference type="CDD" id="cd08662">
    <property type="entry name" value="M13"/>
    <property type="match status" value="1"/>
</dbReference>
<keyword evidence="12" id="KW-1185">Reference proteome</keyword>
<dbReference type="GO" id="GO:0046872">
    <property type="term" value="F:metal ion binding"/>
    <property type="evidence" value="ECO:0007669"/>
    <property type="project" value="UniProtKB-KW"/>
</dbReference>
<evidence type="ECO:0000256" key="6">
    <source>
        <dbReference type="ARBA" id="ARBA00022833"/>
    </source>
</evidence>
<proteinExistence type="inferred from homology"/>
<organism evidence="11 12">
    <name type="scientific">Lagenidium giganteum</name>
    <dbReference type="NCBI Taxonomy" id="4803"/>
    <lineage>
        <taxon>Eukaryota</taxon>
        <taxon>Sar</taxon>
        <taxon>Stramenopiles</taxon>
        <taxon>Oomycota</taxon>
        <taxon>Peronosporomycetes</taxon>
        <taxon>Pythiales</taxon>
        <taxon>Pythiaceae</taxon>
    </lineage>
</organism>
<protein>
    <submittedName>
        <fullName evidence="11">Uncharacterized protein</fullName>
    </submittedName>
</protein>
<comment type="similarity">
    <text evidence="2">Belongs to the peptidase M13 family.</text>
</comment>
<evidence type="ECO:0000256" key="4">
    <source>
        <dbReference type="ARBA" id="ARBA00022723"/>
    </source>
</evidence>
<dbReference type="SUPFAM" id="SSF55486">
    <property type="entry name" value="Metalloproteases ('zincins'), catalytic domain"/>
    <property type="match status" value="1"/>
</dbReference>
<keyword evidence="6" id="KW-0862">Zinc</keyword>
<evidence type="ECO:0000256" key="8">
    <source>
        <dbReference type="SAM" id="MobiDB-lite"/>
    </source>
</evidence>
<keyword evidence="7" id="KW-0482">Metalloprotease</keyword>
<feature type="domain" description="Peptidase M13 N-terminal" evidence="10">
    <location>
        <begin position="496"/>
        <end position="868"/>
    </location>
</feature>
<evidence type="ECO:0000313" key="12">
    <source>
        <dbReference type="Proteomes" id="UP001146120"/>
    </source>
</evidence>
<evidence type="ECO:0000256" key="7">
    <source>
        <dbReference type="ARBA" id="ARBA00023049"/>
    </source>
</evidence>
<dbReference type="PROSITE" id="PS51885">
    <property type="entry name" value="NEPRILYSIN"/>
    <property type="match status" value="1"/>
</dbReference>
<dbReference type="Proteomes" id="UP001146120">
    <property type="component" value="Unassembled WGS sequence"/>
</dbReference>
<evidence type="ECO:0000259" key="9">
    <source>
        <dbReference type="Pfam" id="PF01431"/>
    </source>
</evidence>
<evidence type="ECO:0000256" key="1">
    <source>
        <dbReference type="ARBA" id="ARBA00001947"/>
    </source>
</evidence>
<dbReference type="InterPro" id="IPR018497">
    <property type="entry name" value="Peptidase_M13_C"/>
</dbReference>
<feature type="region of interest" description="Disordered" evidence="8">
    <location>
        <begin position="1601"/>
        <end position="1621"/>
    </location>
</feature>
<evidence type="ECO:0000313" key="11">
    <source>
        <dbReference type="EMBL" id="DAZ94166.1"/>
    </source>
</evidence>
<dbReference type="InterPro" id="IPR024079">
    <property type="entry name" value="MetalloPept_cat_dom_sf"/>
</dbReference>
<dbReference type="PANTHER" id="PTHR11733:SF167">
    <property type="entry name" value="FI17812P1-RELATED"/>
    <property type="match status" value="1"/>
</dbReference>
<dbReference type="Gene3D" id="3.40.390.10">
    <property type="entry name" value="Collagenase (Catalytic Domain)"/>
    <property type="match status" value="1"/>
</dbReference>
<evidence type="ECO:0000256" key="5">
    <source>
        <dbReference type="ARBA" id="ARBA00022801"/>
    </source>
</evidence>
<feature type="compositionally biased region" description="Basic and acidic residues" evidence="8">
    <location>
        <begin position="161"/>
        <end position="176"/>
    </location>
</feature>
<dbReference type="PRINTS" id="PR00786">
    <property type="entry name" value="NEPRILYSIN"/>
</dbReference>
<reference evidence="11" key="2">
    <citation type="journal article" date="2023" name="Microbiol Resour">
        <title>Decontamination and Annotation of the Draft Genome Sequence of the Oomycete Lagenidium giganteum ARSEF 373.</title>
        <authorList>
            <person name="Morgan W.R."/>
            <person name="Tartar A."/>
        </authorList>
    </citation>
    <scope>NUCLEOTIDE SEQUENCE</scope>
    <source>
        <strain evidence="11">ARSEF 373</strain>
    </source>
</reference>
<gene>
    <name evidence="11" type="ORF">N0F65_008258</name>
</gene>
<evidence type="ECO:0000256" key="2">
    <source>
        <dbReference type="ARBA" id="ARBA00007357"/>
    </source>
</evidence>
<dbReference type="Gene3D" id="1.10.1380.10">
    <property type="entry name" value="Neutral endopeptidase , domain2"/>
    <property type="match status" value="1"/>
</dbReference>
<comment type="cofactor">
    <cofactor evidence="1">
        <name>Zn(2+)</name>
        <dbReference type="ChEBI" id="CHEBI:29105"/>
    </cofactor>
</comment>
<feature type="region of interest" description="Disordered" evidence="8">
    <location>
        <begin position="1049"/>
        <end position="1083"/>
    </location>
</feature>
<dbReference type="InterPro" id="IPR042089">
    <property type="entry name" value="Peptidase_M13_dom_2"/>
</dbReference>
<evidence type="ECO:0000259" key="10">
    <source>
        <dbReference type="Pfam" id="PF05649"/>
    </source>
</evidence>
<feature type="region of interest" description="Disordered" evidence="8">
    <location>
        <begin position="161"/>
        <end position="184"/>
    </location>
</feature>
<dbReference type="GO" id="GO:0016485">
    <property type="term" value="P:protein processing"/>
    <property type="evidence" value="ECO:0007669"/>
    <property type="project" value="TreeGrafter"/>
</dbReference>
<feature type="domain" description="Peptidase M13 C-terminal" evidence="9">
    <location>
        <begin position="920"/>
        <end position="1044"/>
    </location>
</feature>